<dbReference type="Gene3D" id="2.60.40.10">
    <property type="entry name" value="Immunoglobulins"/>
    <property type="match status" value="1"/>
</dbReference>
<dbReference type="InterPro" id="IPR001547">
    <property type="entry name" value="Glyco_hydro_5"/>
</dbReference>
<evidence type="ECO:0000313" key="10">
    <source>
        <dbReference type="EMBL" id="MDA1385078.1"/>
    </source>
</evidence>
<dbReference type="InterPro" id="IPR008965">
    <property type="entry name" value="CBM2/CBM3_carb-bd_dom_sf"/>
</dbReference>
<dbReference type="Gene3D" id="2.60.40.290">
    <property type="match status" value="1"/>
</dbReference>
<keyword evidence="7" id="KW-0326">Glycosidase</keyword>
<evidence type="ECO:0000256" key="2">
    <source>
        <dbReference type="ARBA" id="ARBA00012601"/>
    </source>
</evidence>
<dbReference type="GO" id="GO:0005576">
    <property type="term" value="C:extracellular region"/>
    <property type="evidence" value="ECO:0007669"/>
    <property type="project" value="TreeGrafter"/>
</dbReference>
<dbReference type="PANTHER" id="PTHR31297:SF17">
    <property type="entry name" value="ENDOGLUCANASE"/>
    <property type="match status" value="1"/>
</dbReference>
<evidence type="ECO:0000313" key="11">
    <source>
        <dbReference type="EMBL" id="MDR7337470.1"/>
    </source>
</evidence>
<evidence type="ECO:0000259" key="9">
    <source>
        <dbReference type="PROSITE" id="PS51173"/>
    </source>
</evidence>
<dbReference type="InterPro" id="IPR050386">
    <property type="entry name" value="Glycosyl_hydrolase_5"/>
</dbReference>
<dbReference type="SUPFAM" id="SSF51445">
    <property type="entry name" value="(Trans)glycosidases"/>
    <property type="match status" value="1"/>
</dbReference>
<dbReference type="PANTHER" id="PTHR31297">
    <property type="entry name" value="GLUCAN ENDO-1,6-BETA-GLUCOSIDASE B"/>
    <property type="match status" value="1"/>
</dbReference>
<dbReference type="SUPFAM" id="SSF49384">
    <property type="entry name" value="Carbohydrate-binding domain"/>
    <property type="match status" value="1"/>
</dbReference>
<dbReference type="InterPro" id="IPR012291">
    <property type="entry name" value="CBM2_carb-bd_dom_sf"/>
</dbReference>
<dbReference type="InterPro" id="IPR001919">
    <property type="entry name" value="CBD2"/>
</dbReference>
<evidence type="ECO:0000313" key="13">
    <source>
        <dbReference type="Proteomes" id="UP001183604"/>
    </source>
</evidence>
<comment type="caution">
    <text evidence="10">The sequence shown here is derived from an EMBL/GenBank/DDBJ whole genome shotgun (WGS) entry which is preliminary data.</text>
</comment>
<feature type="domain" description="CBM2" evidence="9">
    <location>
        <begin position="34"/>
        <end position="143"/>
    </location>
</feature>
<dbReference type="PROSITE" id="PS51173">
    <property type="entry name" value="CBM2"/>
    <property type="match status" value="1"/>
</dbReference>
<keyword evidence="6" id="KW-0119">Carbohydrate metabolism</keyword>
<evidence type="ECO:0000256" key="7">
    <source>
        <dbReference type="ARBA" id="ARBA00023295"/>
    </source>
</evidence>
<dbReference type="EC" id="3.2.1.4" evidence="2"/>
<dbReference type="InterPro" id="IPR040946">
    <property type="entry name" value="CBM46"/>
</dbReference>
<evidence type="ECO:0000256" key="4">
    <source>
        <dbReference type="ARBA" id="ARBA00022801"/>
    </source>
</evidence>
<gene>
    <name evidence="11" type="ORF">J2S69_001189</name>
    <name evidence="10" type="ORF">O2L01_08790</name>
</gene>
<dbReference type="RefSeq" id="WP_270121532.1">
    <property type="nucleotide sequence ID" value="NZ_BAAAOM010000002.1"/>
</dbReference>
<dbReference type="Proteomes" id="UP001183604">
    <property type="component" value="Unassembled WGS sequence"/>
</dbReference>
<dbReference type="GO" id="GO:0009986">
    <property type="term" value="C:cell surface"/>
    <property type="evidence" value="ECO:0007669"/>
    <property type="project" value="TreeGrafter"/>
</dbReference>
<keyword evidence="3" id="KW-0732">Signal</keyword>
<keyword evidence="8" id="KW-0624">Polysaccharide degradation</keyword>
<accession>A0A9X3T8D1</accession>
<dbReference type="GO" id="GO:0030245">
    <property type="term" value="P:cellulose catabolic process"/>
    <property type="evidence" value="ECO:0007669"/>
    <property type="project" value="UniProtKB-KW"/>
</dbReference>
<dbReference type="AlphaFoldDB" id="A0A9X3T8D1"/>
<dbReference type="Pfam" id="PF18448">
    <property type="entry name" value="CBM46"/>
    <property type="match status" value="1"/>
</dbReference>
<dbReference type="Gene3D" id="3.20.20.80">
    <property type="entry name" value="Glycosidases"/>
    <property type="match status" value="1"/>
</dbReference>
<evidence type="ECO:0000313" key="12">
    <source>
        <dbReference type="Proteomes" id="UP001145799"/>
    </source>
</evidence>
<keyword evidence="13" id="KW-1185">Reference proteome</keyword>
<dbReference type="Pfam" id="PF03442">
    <property type="entry name" value="CBM_X2"/>
    <property type="match status" value="1"/>
</dbReference>
<reference evidence="11 13" key="2">
    <citation type="submission" date="2023-07" db="EMBL/GenBank/DDBJ databases">
        <title>Sequencing the genomes of 1000 actinobacteria strains.</title>
        <authorList>
            <person name="Klenk H.-P."/>
        </authorList>
    </citation>
    <scope>NUCLEOTIDE SEQUENCE [LARGE SCALE GENOMIC DNA]</scope>
    <source>
        <strain evidence="11 13">DSM 44724</strain>
    </source>
</reference>
<evidence type="ECO:0000256" key="1">
    <source>
        <dbReference type="ARBA" id="ARBA00000966"/>
    </source>
</evidence>
<comment type="catalytic activity">
    <reaction evidence="1">
        <text>Endohydrolysis of (1-&gt;4)-beta-D-glucosidic linkages in cellulose, lichenin and cereal beta-D-glucans.</text>
        <dbReference type="EC" id="3.2.1.4"/>
    </reaction>
</comment>
<organism evidence="10 12">
    <name type="scientific">Glycomyces lechevalierae</name>
    <dbReference type="NCBI Taxonomy" id="256034"/>
    <lineage>
        <taxon>Bacteria</taxon>
        <taxon>Bacillati</taxon>
        <taxon>Actinomycetota</taxon>
        <taxon>Actinomycetes</taxon>
        <taxon>Glycomycetales</taxon>
        <taxon>Glycomycetaceae</taxon>
        <taxon>Glycomyces</taxon>
    </lineage>
</organism>
<evidence type="ECO:0000256" key="6">
    <source>
        <dbReference type="ARBA" id="ARBA00023277"/>
    </source>
</evidence>
<reference evidence="10" key="1">
    <citation type="submission" date="2022-12" db="EMBL/GenBank/DDBJ databases">
        <title>Gycomyces niveus sp.nov., a novel actinomycete isolated from soil in Shouguang.</title>
        <authorList>
            <person name="Yang X."/>
        </authorList>
    </citation>
    <scope>NUCLEOTIDE SEQUENCE</scope>
    <source>
        <strain evidence="10">DSM 44724</strain>
    </source>
</reference>
<dbReference type="InterPro" id="IPR005102">
    <property type="entry name" value="Carbo-bd_X2"/>
</dbReference>
<dbReference type="InterPro" id="IPR013783">
    <property type="entry name" value="Ig-like_fold"/>
</dbReference>
<proteinExistence type="predicted"/>
<protein>
    <recommendedName>
        <fullName evidence="2">cellulase</fullName>
        <ecNumber evidence="2">3.2.1.4</ecNumber>
    </recommendedName>
</protein>
<evidence type="ECO:0000256" key="3">
    <source>
        <dbReference type="ARBA" id="ARBA00022729"/>
    </source>
</evidence>
<dbReference type="InterPro" id="IPR017853">
    <property type="entry name" value="GH"/>
</dbReference>
<sequence length="679" mass="74490">MRQISLRSTRARLAAIGAALLTALTVSVIGAVGASASPQGCLVDYKVTSEWNGGFVADVRVTNLGAPIDGWELEWAFSSGQKVSHGWLANITSSGADVTAKSYSYNSRIGTDKKTSFGFAGSWSGANEAPEAFKLNGVTCDGTVSDPENLTAIETVEAMEPGWNVGNTLDAIPDETSWGNPLISAELLDTIKAEGYKSIRLPVSWSDYIGEGPDYTIDQARLDRVTEVVDMAIERGLYVLLNVHHDSWQWIRYMPTDHDGVVAKFDAVWTQIAENFKDHSELLVLESNNEPQFEGTTVEEGDAYNDELNRLFHEIVRGTGGKNADRLLVLPTLHTNADQARLDALDATIAALDDDMIAATVHFYGWWPFSVNNAGGTTYDENVEADIVGTFDRVGATFVDNEIPVIIGEWGVLNYDHNRPGVHQYGELLKFYESVEWHARDTGGIAMQIWDAGQFLNRETLEWRDQTIFDYFKSGWTTRSGTTSFDSIYLDKSEAIGAESLTLNRNGLEFEGLWDGDTELAEGTDYTVEGDTLTLTASALTRLSGDRSYGVNSTIEARFSAGLPWQIHIITYDRPVLSDTTGTIESFAVPTQFTGDRIATMESVYSDDGTPTGGDWTPFKEYWTAFQPDYDAGSVILKPDMLNGIEDGRTATLTFHFWGGGEITYQITRSGSSLTGTAL</sequence>
<dbReference type="Pfam" id="PF00150">
    <property type="entry name" value="Cellulase"/>
    <property type="match status" value="1"/>
</dbReference>
<evidence type="ECO:0000256" key="8">
    <source>
        <dbReference type="ARBA" id="ARBA00023326"/>
    </source>
</evidence>
<keyword evidence="4" id="KW-0378">Hydrolase</keyword>
<keyword evidence="5" id="KW-0136">Cellulose degradation</keyword>
<dbReference type="EMBL" id="JAVDYD010000001">
    <property type="protein sequence ID" value="MDR7337470.1"/>
    <property type="molecule type" value="Genomic_DNA"/>
</dbReference>
<dbReference type="Proteomes" id="UP001145799">
    <property type="component" value="Unassembled WGS sequence"/>
</dbReference>
<name>A0A9X3T8D1_9ACTN</name>
<dbReference type="InterPro" id="IPR014756">
    <property type="entry name" value="Ig_E-set"/>
</dbReference>
<dbReference type="Pfam" id="PF00553">
    <property type="entry name" value="CBM_2"/>
    <property type="match status" value="1"/>
</dbReference>
<dbReference type="GO" id="GO:0008810">
    <property type="term" value="F:cellulase activity"/>
    <property type="evidence" value="ECO:0007669"/>
    <property type="project" value="UniProtKB-EC"/>
</dbReference>
<dbReference type="GO" id="GO:0030247">
    <property type="term" value="F:polysaccharide binding"/>
    <property type="evidence" value="ECO:0007669"/>
    <property type="project" value="UniProtKB-UniRule"/>
</dbReference>
<dbReference type="SMART" id="SM00637">
    <property type="entry name" value="CBD_II"/>
    <property type="match status" value="1"/>
</dbReference>
<evidence type="ECO:0000256" key="5">
    <source>
        <dbReference type="ARBA" id="ARBA00023001"/>
    </source>
</evidence>
<dbReference type="GO" id="GO:0008422">
    <property type="term" value="F:beta-glucosidase activity"/>
    <property type="evidence" value="ECO:0007669"/>
    <property type="project" value="TreeGrafter"/>
</dbReference>
<dbReference type="EMBL" id="JAPZVQ010000003">
    <property type="protein sequence ID" value="MDA1385078.1"/>
    <property type="molecule type" value="Genomic_DNA"/>
</dbReference>
<dbReference type="SUPFAM" id="SSF81296">
    <property type="entry name" value="E set domains"/>
    <property type="match status" value="1"/>
</dbReference>